<dbReference type="InterPro" id="IPR016035">
    <property type="entry name" value="Acyl_Trfase/lysoPLipase"/>
</dbReference>
<dbReference type="InterPro" id="IPR050091">
    <property type="entry name" value="PKS_NRPS_Biosynth_Enz"/>
</dbReference>
<dbReference type="Pfam" id="PF00698">
    <property type="entry name" value="Acyl_transf_1"/>
    <property type="match status" value="1"/>
</dbReference>
<dbReference type="EnsemblMetazoa" id="XM_008181652.3">
    <property type="protein sequence ID" value="XP_008179874.1"/>
    <property type="gene ID" value="LOC100158855"/>
</dbReference>
<dbReference type="Pfam" id="PF16197">
    <property type="entry name" value="KAsynt_C_assoc"/>
    <property type="match status" value="1"/>
</dbReference>
<dbReference type="InterPro" id="IPR020841">
    <property type="entry name" value="PKS_Beta-ketoAc_synthase_dom"/>
</dbReference>
<dbReference type="SMART" id="SM00829">
    <property type="entry name" value="PKS_ER"/>
    <property type="match status" value="1"/>
</dbReference>
<dbReference type="InterPro" id="IPR014030">
    <property type="entry name" value="Ketoacyl_synth_N"/>
</dbReference>
<dbReference type="SUPFAM" id="SSF52151">
    <property type="entry name" value="FabD/lysophospholipase-like"/>
    <property type="match status" value="1"/>
</dbReference>
<dbReference type="Gene3D" id="3.10.129.110">
    <property type="entry name" value="Polyketide synthase dehydratase"/>
    <property type="match status" value="1"/>
</dbReference>
<dbReference type="SUPFAM" id="SSF53901">
    <property type="entry name" value="Thiolase-like"/>
    <property type="match status" value="2"/>
</dbReference>
<dbReference type="CDD" id="cd00833">
    <property type="entry name" value="PKS"/>
    <property type="match status" value="1"/>
</dbReference>
<organism evidence="3 4">
    <name type="scientific">Acyrthosiphon pisum</name>
    <name type="common">Pea aphid</name>
    <dbReference type="NCBI Taxonomy" id="7029"/>
    <lineage>
        <taxon>Eukaryota</taxon>
        <taxon>Metazoa</taxon>
        <taxon>Ecdysozoa</taxon>
        <taxon>Arthropoda</taxon>
        <taxon>Hexapoda</taxon>
        <taxon>Insecta</taxon>
        <taxon>Pterygota</taxon>
        <taxon>Neoptera</taxon>
        <taxon>Paraneoptera</taxon>
        <taxon>Hemiptera</taxon>
        <taxon>Sternorrhyncha</taxon>
        <taxon>Aphidomorpha</taxon>
        <taxon>Aphidoidea</taxon>
        <taxon>Aphididae</taxon>
        <taxon>Macrosiphini</taxon>
        <taxon>Acyrthosiphon</taxon>
    </lineage>
</organism>
<dbReference type="Pfam" id="PF00109">
    <property type="entry name" value="ketoacyl-synt"/>
    <property type="match status" value="1"/>
</dbReference>
<dbReference type="SMART" id="SM00827">
    <property type="entry name" value="PKS_AT"/>
    <property type="match status" value="1"/>
</dbReference>
<keyword evidence="4" id="KW-1185">Reference proteome</keyword>
<evidence type="ECO:0000313" key="3">
    <source>
        <dbReference type="EnsemblMetazoa" id="XP_008179874.1"/>
    </source>
</evidence>
<dbReference type="GO" id="GO:0004312">
    <property type="term" value="F:fatty acid synthase activity"/>
    <property type="evidence" value="ECO:0007669"/>
    <property type="project" value="UniProtKB-EC"/>
</dbReference>
<dbReference type="SUPFAM" id="SSF53474">
    <property type="entry name" value="alpha/beta-Hydrolases"/>
    <property type="match status" value="1"/>
</dbReference>
<dbReference type="Gene3D" id="3.90.180.10">
    <property type="entry name" value="Medium-chain alcohol dehydrogenases, catalytic domain"/>
    <property type="match status" value="1"/>
</dbReference>
<protein>
    <recommendedName>
        <fullName evidence="2">Ketosynthase family 3 (KS3) domain-containing protein</fullName>
    </recommendedName>
</protein>
<feature type="domain" description="Ketosynthase family 3 (KS3)" evidence="2">
    <location>
        <begin position="7"/>
        <end position="413"/>
    </location>
</feature>
<dbReference type="InterPro" id="IPR020843">
    <property type="entry name" value="ER"/>
</dbReference>
<dbReference type="Gene3D" id="3.30.70.3290">
    <property type="match status" value="1"/>
</dbReference>
<evidence type="ECO:0000313" key="4">
    <source>
        <dbReference type="Proteomes" id="UP000007819"/>
    </source>
</evidence>
<dbReference type="PANTHER" id="PTHR43775:SF23">
    <property type="entry name" value="FATTY ACID SYNTHASE 3"/>
    <property type="match status" value="1"/>
</dbReference>
<dbReference type="SUPFAM" id="SSF51735">
    <property type="entry name" value="NAD(P)-binding Rossmann-fold domains"/>
    <property type="match status" value="1"/>
</dbReference>
<dbReference type="Gene3D" id="3.40.47.10">
    <property type="match status" value="1"/>
</dbReference>
<reference evidence="4" key="1">
    <citation type="submission" date="2010-06" db="EMBL/GenBank/DDBJ databases">
        <authorList>
            <person name="Jiang H."/>
            <person name="Abraham K."/>
            <person name="Ali S."/>
            <person name="Alsbrooks S.L."/>
            <person name="Anim B.N."/>
            <person name="Anosike U.S."/>
            <person name="Attaway T."/>
            <person name="Bandaranaike D.P."/>
            <person name="Battles P.K."/>
            <person name="Bell S.N."/>
            <person name="Bell A.V."/>
            <person name="Beltran B."/>
            <person name="Bickham C."/>
            <person name="Bustamante Y."/>
            <person name="Caleb T."/>
            <person name="Canada A."/>
            <person name="Cardenas V."/>
            <person name="Carter K."/>
            <person name="Chacko J."/>
            <person name="Chandrabose M.N."/>
            <person name="Chavez D."/>
            <person name="Chavez A."/>
            <person name="Chen L."/>
            <person name="Chu H.-S."/>
            <person name="Claassen K.J."/>
            <person name="Cockrell R."/>
            <person name="Collins M."/>
            <person name="Cooper J.A."/>
            <person name="Cree A."/>
            <person name="Curry S.M."/>
            <person name="Da Y."/>
            <person name="Dao M.D."/>
            <person name="Das B."/>
            <person name="Davila M.-L."/>
            <person name="Davy-Carroll L."/>
            <person name="Denson S."/>
            <person name="Dinh H."/>
            <person name="Ebong V.E."/>
            <person name="Edwards J.R."/>
            <person name="Egan A."/>
            <person name="El-Daye J."/>
            <person name="Escobedo L."/>
            <person name="Fernandez S."/>
            <person name="Fernando P.R."/>
            <person name="Flagg N."/>
            <person name="Forbes L.D."/>
            <person name="Fowler R.G."/>
            <person name="Fu Q."/>
            <person name="Gabisi R.A."/>
            <person name="Ganer J."/>
            <person name="Garbino Pronczuk A."/>
            <person name="Garcia R.M."/>
            <person name="Garner T."/>
            <person name="Garrett T.E."/>
            <person name="Gonzalez D.A."/>
            <person name="Hamid H."/>
            <person name="Hawkins E.S."/>
            <person name="Hirani K."/>
            <person name="Hogues M.E."/>
            <person name="Hollins B."/>
            <person name="Hsiao C.-H."/>
            <person name="Jabil R."/>
            <person name="James M.L."/>
            <person name="Jhangiani S.N."/>
            <person name="Johnson B."/>
            <person name="Johnson Q."/>
            <person name="Joshi V."/>
            <person name="Kalu J.B."/>
            <person name="Kam C."/>
            <person name="Kashfia A."/>
            <person name="Keebler J."/>
            <person name="Kisamo H."/>
            <person name="Kovar C.L."/>
            <person name="Lago L.A."/>
            <person name="Lai C.-Y."/>
            <person name="Laidlaw J."/>
            <person name="Lara F."/>
            <person name="Le T.-K."/>
            <person name="Lee S.L."/>
            <person name="Legall F.H."/>
            <person name="Lemon S.J."/>
            <person name="Lewis L.R."/>
            <person name="Li B."/>
            <person name="Liu Y."/>
            <person name="Liu Y.-S."/>
            <person name="Lopez J."/>
            <person name="Lozado R.J."/>
            <person name="Lu J."/>
            <person name="Madu R.C."/>
            <person name="Maheshwari M."/>
            <person name="Maheshwari R."/>
            <person name="Malloy K."/>
            <person name="Martinez E."/>
            <person name="Mathew T."/>
            <person name="Mercado I.C."/>
            <person name="Mercado C."/>
            <person name="Meyer B."/>
            <person name="Montgomery K."/>
            <person name="Morgan M.B."/>
            <person name="Munidasa M."/>
            <person name="Nazareth L.V."/>
            <person name="Nelson J."/>
            <person name="Ng B.M."/>
            <person name="Nguyen N.B."/>
            <person name="Nguyen P.Q."/>
            <person name="Nguyen T."/>
            <person name="Obregon M."/>
            <person name="Okwuonu G.O."/>
            <person name="Onwere C.G."/>
            <person name="Orozco G."/>
            <person name="Parra A."/>
            <person name="Patel S."/>
            <person name="Patil S."/>
            <person name="Perez A."/>
            <person name="Perez Y."/>
            <person name="Pham C."/>
            <person name="Primus E.L."/>
            <person name="Pu L.-L."/>
            <person name="Puazo M."/>
            <person name="Qin X."/>
            <person name="Quiroz J.B."/>
            <person name="Reese J."/>
            <person name="Richards S."/>
            <person name="Rives C.M."/>
            <person name="Robberts R."/>
            <person name="Ruiz S.J."/>
            <person name="Ruiz M.J."/>
            <person name="Santibanez J."/>
            <person name="Schneider B.W."/>
            <person name="Sisson I."/>
            <person name="Smith M."/>
            <person name="Sodergren E."/>
            <person name="Song X.-Z."/>
            <person name="Song B.B."/>
            <person name="Summersgill H."/>
            <person name="Thelus R."/>
            <person name="Thornton R.D."/>
            <person name="Trejos Z.Y."/>
            <person name="Usmani K."/>
            <person name="Vattathil S."/>
            <person name="Villasana D."/>
            <person name="Walker D.L."/>
            <person name="Wang S."/>
            <person name="Wang K."/>
            <person name="White C.S."/>
            <person name="Williams A.C."/>
            <person name="Williamson J."/>
            <person name="Wilson K."/>
            <person name="Woghiren I.O."/>
            <person name="Woodworth J.R."/>
            <person name="Worley K.C."/>
            <person name="Wright R.A."/>
            <person name="Wu W."/>
            <person name="Young L."/>
            <person name="Zhang L."/>
            <person name="Zhang J."/>
            <person name="Zhu Y."/>
            <person name="Muzny D.M."/>
            <person name="Weinstock G."/>
            <person name="Gibbs R.A."/>
        </authorList>
    </citation>
    <scope>NUCLEOTIDE SEQUENCE [LARGE SCALE GENOMIC DNA]</scope>
    <source>
        <strain evidence="4">LSR1</strain>
    </source>
</reference>
<dbReference type="InterPro" id="IPR016036">
    <property type="entry name" value="Malonyl_transacylase_ACP-bd"/>
</dbReference>
<sequence length="2091" mass="235821">MEDKEDIFEVVISGVGGKFPMSENMDELRINLNNKVNMVTESDCRWNKDEWSGVPAATGKISVHQKLDDTFMGMNSRIVKALDPLTRCLLERVYEAIIDAGLNPKHLYGSKTSVYTASCVSDSEAIGCDEKLTTPFWLLAHVRALLANRVSNIFNLQGPSYTIDSSWIGGIEVLKQAAADVAKGRIKSALVGVTNIIWHPDMAKHWIGLDKLSADGICRSFDENASGYGRSEGVVVLLLQRSTDALRSYGTILHCDARLCMEKAINFIRPSEDSFREFFKSFYEDCKVSPENVSYLESDGSACKYYEEKELNVSSDIFCENKRISPLLIGSIKSNLGHTEGASSLVAIVKALIALDSGIIPPNINYVTPNIKIEALKKEKMKVVTEPTKLEGTIVATTTLGMPSSIGHVLLKQNPKTKLYPQLGPSQRLVILSSRTEKGISEAIDRVKSLPRDDEYLGLIQNAFSENITGHFHRGYAVLNEEASPTFGVQEIGEFNRPVWFVFAGMGSQWPGMASDLMEIPCFADSVKRCDKYIRPIGYDIFDILTNPDPEVLKQKPMISFLAITTMHIAFVDLLAKLGIHPDFMFGHSLGENGCAYADGCFSTYETLMAAYARGKVSEFLKPEKGLMAAVGLNYQNIPDLPSSIDIGCHNSEDNVTLSGPSDDMENYLETLKKRNVFVRTVNSNGIAYHSRLVRRQAEFVQKFIEKAVPNPKKRSSRWISTSIPEANWNSELAQWSSGKYHANNFKKTVYFSEACQKIPKNVIVIEIAPHGLFQGILKSALDSSCKIVSVAKRGSKSPLKHFLTTLGELYSSGLHFNLDTIYPPPEYPVSRGTPSLAPLVSWNHEETWPINTYYGNSNSDYVQLCLRDKTSRHLLGHKVNDAVVVPLSFFITEVLKSLENKQSAILNKSHQTIFENVFVHTPLISTAEESNGFYTQIQPGTGSFEVIESRHVLLSGLVYTDDSNHLISPEPPTDYEVNIENEWISDNEIYKVFSENNINFSTPYCTIQKILIHDKGFLANIFWKNDLNINLNSMMQLKMFADLQSYHDLPLLPSWFRSLVIDSEIIKNINHGSMVYITFDTRTNVIRGPGIEIETLKTSIFPTIEPMPIHLNIQKVQFIEQPNPKIQNFMQFLSICMQLVKNTVHSSSKLKTKLKINDAIFVESFKRVFEIQPFLKADVEEYSNFQITDLLSNHVLLLVTEHLNEKLNKDIKNCAGKVFVLIKNSTVDDTYTTIVRYEHNGSIYRLITRLVKLPNKILEVSTKNSSWTDNIEQGLKLLSSNVSPIVLIKNDSENSLQVVQKIENIKSMIDFRYVLLYDDVKLFDLTKTFFREQLFKGLRQNILKNNSWGSYTILPCMDNLSTELNTNELQKYVNPKSEFSIKYIGSFKTNLMEDEVCTQYSGIDNEGKSVMGILKYKSKNKRYEIDNILKWYVDSEMTLEESGKCPLAYSMAYYCIVSKARVKVGDSILIHNGCSQDGQAFIRVALGFNCKIYVTTYNNDQSDFIKSLFPKLSSGNILDLNNSKFEIQLMSLTKGKGCDIVINAIPTEFLLASLRCVKPFGSFIHIGSQDVNVHTEIGMNMFLKNISLYGVQDLLNIVNSPIETKNQLKQLVENGIKNKIVSKLYEEISKTNKTSTNNVHNSEKLIETNNSDHSFVKKEMAYIIIGSATNLWIKTVNWLLQQEAKKLIFIIDGTNSVMRRSQRTIYSLIQRYSDVSFIMTSAERFNTTKEGETLLREFVSYSKIEALFCVEMSVTKLKNIDKACRNVLPDLKHFICMQSDAIEVCESRSNANYNCINVQCDKSVRKPEIILKYMNKLIESVNDSKPVSVIFDDPLISKHDNFDSISEYLPKTIKELLELNIDLPEYPRFEQCTSKSIPNTGNNSLLPVFIIPGLGVSRIQPLINQIMHPVFCAKFPSYINSVENAALGLLWPLKQIQSEGPFTIVGETWGGNIAVELAKIMEGFGETVNLILLDGCPSDNKKRLKLVDNFDFKQLSGNSEAKEKINSSIDVLMNQLSAVKDFIPNNTQLAANTVIARPSTSDILDSCINFEKVCLQIIIYIYNTFSLFNFTIFLYCIYKLFSFYSTIVAN</sequence>
<evidence type="ECO:0000259" key="2">
    <source>
        <dbReference type="PROSITE" id="PS52004"/>
    </source>
</evidence>
<dbReference type="InterPro" id="IPR014031">
    <property type="entry name" value="Ketoacyl_synth_C"/>
</dbReference>
<dbReference type="GO" id="GO:0006633">
    <property type="term" value="P:fatty acid biosynthetic process"/>
    <property type="evidence" value="ECO:0007669"/>
    <property type="project" value="UniProtKB-KW"/>
</dbReference>
<dbReference type="Gene3D" id="3.40.366.10">
    <property type="entry name" value="Malonyl-Coenzyme A Acyl Carrier Protein, domain 2"/>
    <property type="match status" value="1"/>
</dbReference>
<dbReference type="GO" id="GO:0016491">
    <property type="term" value="F:oxidoreductase activity"/>
    <property type="evidence" value="ECO:0007669"/>
    <property type="project" value="UniProtKB-KW"/>
</dbReference>
<keyword evidence="1" id="KW-0812">Transmembrane</keyword>
<dbReference type="InterPro" id="IPR016039">
    <property type="entry name" value="Thiolase-like"/>
</dbReference>
<dbReference type="Pfam" id="PF02801">
    <property type="entry name" value="Ketoacyl-synt_C"/>
    <property type="match status" value="1"/>
</dbReference>
<reference evidence="3" key="2">
    <citation type="submission" date="2022-06" db="UniProtKB">
        <authorList>
            <consortium name="EnsemblMetazoa"/>
        </authorList>
    </citation>
    <scope>IDENTIFICATION</scope>
</reference>
<feature type="transmembrane region" description="Helical" evidence="1">
    <location>
        <begin position="2058"/>
        <end position="2079"/>
    </location>
</feature>
<dbReference type="PANTHER" id="PTHR43775">
    <property type="entry name" value="FATTY ACID SYNTHASE"/>
    <property type="match status" value="1"/>
</dbReference>
<dbReference type="GO" id="GO:0016787">
    <property type="term" value="F:hydrolase activity"/>
    <property type="evidence" value="ECO:0007669"/>
    <property type="project" value="UniProtKB-KW"/>
</dbReference>
<keyword evidence="1" id="KW-0472">Membrane</keyword>
<dbReference type="Proteomes" id="UP000007819">
    <property type="component" value="Chromosome A1"/>
</dbReference>
<dbReference type="InterPro" id="IPR036291">
    <property type="entry name" value="NAD(P)-bd_dom_sf"/>
</dbReference>
<keyword evidence="1" id="KW-1133">Transmembrane helix</keyword>
<dbReference type="PROSITE" id="PS52004">
    <property type="entry name" value="KS3_2"/>
    <property type="match status" value="1"/>
</dbReference>
<dbReference type="SMART" id="SM00825">
    <property type="entry name" value="PKS_KS"/>
    <property type="match status" value="1"/>
</dbReference>
<dbReference type="InterPro" id="IPR001227">
    <property type="entry name" value="Ac_transferase_dom_sf"/>
</dbReference>
<dbReference type="SUPFAM" id="SSF55048">
    <property type="entry name" value="Probable ACP-binding domain of malonyl-CoA ACP transacylase"/>
    <property type="match status" value="1"/>
</dbReference>
<dbReference type="InterPro" id="IPR032821">
    <property type="entry name" value="PKS_assoc"/>
</dbReference>
<dbReference type="RefSeq" id="XP_008179874.1">
    <property type="nucleotide sequence ID" value="XM_008181652.2"/>
</dbReference>
<dbReference type="InterPro" id="IPR029058">
    <property type="entry name" value="AB_hydrolase_fold"/>
</dbReference>
<proteinExistence type="predicted"/>
<dbReference type="Gene3D" id="3.40.50.1820">
    <property type="entry name" value="alpha/beta hydrolase"/>
    <property type="match status" value="1"/>
</dbReference>
<dbReference type="CDD" id="cd05195">
    <property type="entry name" value="enoyl_red"/>
    <property type="match status" value="1"/>
</dbReference>
<accession>A0A8R1WYP6</accession>
<dbReference type="InterPro" id="IPR014043">
    <property type="entry name" value="Acyl_transferase_dom"/>
</dbReference>
<dbReference type="GeneID" id="100158855"/>
<evidence type="ECO:0000256" key="1">
    <source>
        <dbReference type="SAM" id="Phobius"/>
    </source>
</evidence>
<dbReference type="OrthoDB" id="329835at2759"/>
<dbReference type="InterPro" id="IPR042104">
    <property type="entry name" value="PKS_dehydratase_sf"/>
</dbReference>
<name>A0A8R1WYP6_ACYPI</name>